<accession>A0A397VTP4</accession>
<evidence type="ECO:0000313" key="3">
    <source>
        <dbReference type="Proteomes" id="UP000266673"/>
    </source>
</evidence>
<organism evidence="2 3">
    <name type="scientific">Gigaspora rosea</name>
    <dbReference type="NCBI Taxonomy" id="44941"/>
    <lineage>
        <taxon>Eukaryota</taxon>
        <taxon>Fungi</taxon>
        <taxon>Fungi incertae sedis</taxon>
        <taxon>Mucoromycota</taxon>
        <taxon>Glomeromycotina</taxon>
        <taxon>Glomeromycetes</taxon>
        <taxon>Diversisporales</taxon>
        <taxon>Gigasporaceae</taxon>
        <taxon>Gigaspora</taxon>
    </lineage>
</organism>
<name>A0A397VTP4_9GLOM</name>
<dbReference type="InterPro" id="IPR018606">
    <property type="entry name" value="Arb1"/>
</dbReference>
<evidence type="ECO:0000256" key="1">
    <source>
        <dbReference type="SAM" id="MobiDB-lite"/>
    </source>
</evidence>
<dbReference type="Proteomes" id="UP000266673">
    <property type="component" value="Unassembled WGS sequence"/>
</dbReference>
<dbReference type="STRING" id="44941.A0A397VTP4"/>
<reference evidence="2 3" key="1">
    <citation type="submission" date="2018-06" db="EMBL/GenBank/DDBJ databases">
        <title>Comparative genomics reveals the genomic features of Rhizophagus irregularis, R. cerebriforme, R. diaphanum and Gigaspora rosea, and their symbiotic lifestyle signature.</title>
        <authorList>
            <person name="Morin E."/>
            <person name="San Clemente H."/>
            <person name="Chen E.C.H."/>
            <person name="De La Providencia I."/>
            <person name="Hainaut M."/>
            <person name="Kuo A."/>
            <person name="Kohler A."/>
            <person name="Murat C."/>
            <person name="Tang N."/>
            <person name="Roy S."/>
            <person name="Loubradou J."/>
            <person name="Henrissat B."/>
            <person name="Grigoriev I.V."/>
            <person name="Corradi N."/>
            <person name="Roux C."/>
            <person name="Martin F.M."/>
        </authorList>
    </citation>
    <scope>NUCLEOTIDE SEQUENCE [LARGE SCALE GENOMIC DNA]</scope>
    <source>
        <strain evidence="2 3">DAOM 194757</strain>
    </source>
</reference>
<feature type="compositionally biased region" description="Polar residues" evidence="1">
    <location>
        <begin position="33"/>
        <end position="51"/>
    </location>
</feature>
<dbReference type="Pfam" id="PF09692">
    <property type="entry name" value="Arb1"/>
    <property type="match status" value="2"/>
</dbReference>
<dbReference type="AlphaFoldDB" id="A0A397VTP4"/>
<protein>
    <submittedName>
        <fullName evidence="2">Argonaute siRNA chaperone complex subunit Arb1-domain-containing protein</fullName>
    </submittedName>
</protein>
<sequence>METQEIPHIDNNDNEVEKTNDTNDKDKDKVIGENSNETEVIIENSNKSITENTDEEAVEDKTNAAEGQGTVTVVPTKKKKKKKNKKKRERLLNESDDDEVYDPSTPVKYRVERAVQKYKATRMFDGTSNQILSSYFHFGGISEDTTLCASEDDPMIPNDMEVDFTYTVKVYLSSYIMNETGYVKEDAFREAPIVIESFLNYLVRRQVCPEYLEDMHQAIKVAQLAKEELLNCKLLTQDAPGKFNKACSLLFGGELYGRFDNPYPSEDSLALLFGIHPEEAEQILKKIFGNNALDELTEVKEACKSGLTVEIIKVNELPESTTANDTTNDTEDENDDDWLRSYYIREFEVREFETPDAEPFTIAVGPDLAPYPMVGMLINADFHRLSNGFWYWDNTIYVYPSYYTKQDDSDSEE</sequence>
<feature type="compositionally biased region" description="Basic and acidic residues" evidence="1">
    <location>
        <begin position="1"/>
        <end position="31"/>
    </location>
</feature>
<proteinExistence type="predicted"/>
<comment type="caution">
    <text evidence="2">The sequence shown here is derived from an EMBL/GenBank/DDBJ whole genome shotgun (WGS) entry which is preliminary data.</text>
</comment>
<feature type="region of interest" description="Disordered" evidence="1">
    <location>
        <begin position="1"/>
        <end position="101"/>
    </location>
</feature>
<dbReference type="OrthoDB" id="435402at2759"/>
<feature type="compositionally biased region" description="Basic residues" evidence="1">
    <location>
        <begin position="76"/>
        <end position="89"/>
    </location>
</feature>
<evidence type="ECO:0000313" key="2">
    <source>
        <dbReference type="EMBL" id="RIB25142.1"/>
    </source>
</evidence>
<dbReference type="GO" id="GO:0033167">
    <property type="term" value="C:ARC complex"/>
    <property type="evidence" value="ECO:0007669"/>
    <property type="project" value="InterPro"/>
</dbReference>
<dbReference type="GO" id="GO:0031047">
    <property type="term" value="P:regulatory ncRNA-mediated gene silencing"/>
    <property type="evidence" value="ECO:0007669"/>
    <property type="project" value="InterPro"/>
</dbReference>
<keyword evidence="3" id="KW-1185">Reference proteome</keyword>
<dbReference type="EMBL" id="QKWP01000186">
    <property type="protein sequence ID" value="RIB25142.1"/>
    <property type="molecule type" value="Genomic_DNA"/>
</dbReference>
<gene>
    <name evidence="2" type="ORF">C2G38_2166708</name>
</gene>